<evidence type="ECO:0000259" key="1">
    <source>
        <dbReference type="Pfam" id="PF01636"/>
    </source>
</evidence>
<feature type="domain" description="Aminoglycoside phosphotransferase" evidence="1">
    <location>
        <begin position="19"/>
        <end position="238"/>
    </location>
</feature>
<dbReference type="EMBL" id="CACVAX010000041">
    <property type="protein sequence ID" value="CAA6814661.1"/>
    <property type="molecule type" value="Genomic_DNA"/>
</dbReference>
<keyword evidence="2" id="KW-0418">Kinase</keyword>
<accession>A0A6S6T1K8</accession>
<sequence length="320" mass="36949">MHQELKGWLEWLGMEAPVLTALHGDASGRRYYRLENHAKKLMVMDASDEKASVPIFIGVGWRLMDAKVRIPTIRAYELNKGFILLEDVGSTHLFDFGALDNPSVYYEKAIKTLVQMQETPSKGLEPYDQSFLLNEMNLMLEWYLKAHLGQKVECVEGRTLLSAFMLISKEVLAQPQETFVHRDYHAKNLMIDSEDEIVVIDFQDAREGGITYDLVSLLQDAYVLLDARERNRLIKFYKELKGIEVDEETFMRWFDFTGLQRHIKILGIFARLSIRDGKDAYLDNIPLVLQYILEVAQKYPELQGLVALLTLEEQDSVGFF</sequence>
<protein>
    <submittedName>
        <fullName evidence="2">COG3178: Predicted phosphotransferase related to Ser/Thr protein kinases</fullName>
    </submittedName>
</protein>
<dbReference type="InterPro" id="IPR002575">
    <property type="entry name" value="Aminoglycoside_PTrfase"/>
</dbReference>
<gene>
    <name evidence="2" type="ORF">HELGO_WM6704</name>
</gene>
<reference evidence="2" key="1">
    <citation type="submission" date="2020-01" db="EMBL/GenBank/DDBJ databases">
        <authorList>
            <person name="Meier V. D."/>
            <person name="Meier V D."/>
        </authorList>
    </citation>
    <scope>NUCLEOTIDE SEQUENCE</scope>
    <source>
        <strain evidence="2">HLG_WM_MAG_04</strain>
    </source>
</reference>
<dbReference type="SUPFAM" id="SSF56112">
    <property type="entry name" value="Protein kinase-like (PK-like)"/>
    <property type="match status" value="1"/>
</dbReference>
<dbReference type="InterPro" id="IPR011009">
    <property type="entry name" value="Kinase-like_dom_sf"/>
</dbReference>
<dbReference type="AlphaFoldDB" id="A0A6S6T1K8"/>
<proteinExistence type="predicted"/>
<evidence type="ECO:0000313" key="2">
    <source>
        <dbReference type="EMBL" id="CAA6814661.1"/>
    </source>
</evidence>
<dbReference type="GO" id="GO:0016301">
    <property type="term" value="F:kinase activity"/>
    <property type="evidence" value="ECO:0007669"/>
    <property type="project" value="UniProtKB-KW"/>
</dbReference>
<dbReference type="Gene3D" id="3.30.200.20">
    <property type="entry name" value="Phosphorylase Kinase, domain 1"/>
    <property type="match status" value="1"/>
</dbReference>
<dbReference type="Gene3D" id="3.90.1200.10">
    <property type="match status" value="1"/>
</dbReference>
<keyword evidence="2" id="KW-0808">Transferase</keyword>
<name>A0A6S6T1K8_9BACT</name>
<dbReference type="Pfam" id="PF01636">
    <property type="entry name" value="APH"/>
    <property type="match status" value="1"/>
</dbReference>
<organism evidence="2">
    <name type="scientific">uncultured Sulfurovum sp</name>
    <dbReference type="NCBI Taxonomy" id="269237"/>
    <lineage>
        <taxon>Bacteria</taxon>
        <taxon>Pseudomonadati</taxon>
        <taxon>Campylobacterota</taxon>
        <taxon>Epsilonproteobacteria</taxon>
        <taxon>Campylobacterales</taxon>
        <taxon>Sulfurovaceae</taxon>
        <taxon>Sulfurovum</taxon>
        <taxon>environmental samples</taxon>
    </lineage>
</organism>